<dbReference type="InterPro" id="IPR041685">
    <property type="entry name" value="AAA_GajA/Old/RecF-like"/>
</dbReference>
<evidence type="ECO:0000313" key="3">
    <source>
        <dbReference type="Proteomes" id="UP000245981"/>
    </source>
</evidence>
<dbReference type="Pfam" id="PF13175">
    <property type="entry name" value="AAA_15"/>
    <property type="match status" value="1"/>
</dbReference>
<organism evidence="2 3">
    <name type="scientific">Pantoea allii</name>
    <dbReference type="NCBI Taxonomy" id="574096"/>
    <lineage>
        <taxon>Bacteria</taxon>
        <taxon>Pseudomonadati</taxon>
        <taxon>Pseudomonadota</taxon>
        <taxon>Gammaproteobacteria</taxon>
        <taxon>Enterobacterales</taxon>
        <taxon>Erwiniaceae</taxon>
        <taxon>Pantoea</taxon>
    </lineage>
</organism>
<dbReference type="Proteomes" id="UP000245981">
    <property type="component" value="Unassembled WGS sequence"/>
</dbReference>
<dbReference type="EMBL" id="QGHF01000007">
    <property type="protein sequence ID" value="PWK95826.1"/>
    <property type="molecule type" value="Genomic_DNA"/>
</dbReference>
<dbReference type="SUPFAM" id="SSF52540">
    <property type="entry name" value="P-loop containing nucleoside triphosphate hydrolases"/>
    <property type="match status" value="1"/>
</dbReference>
<dbReference type="Gene3D" id="3.40.50.300">
    <property type="entry name" value="P-loop containing nucleotide triphosphate hydrolases"/>
    <property type="match status" value="1"/>
</dbReference>
<dbReference type="InterPro" id="IPR027417">
    <property type="entry name" value="P-loop_NTPase"/>
</dbReference>
<dbReference type="AlphaFoldDB" id="A0A2V2BFN9"/>
<feature type="domain" description="Endonuclease GajA/Old nuclease/RecF-like AAA" evidence="1">
    <location>
        <begin position="53"/>
        <end position="470"/>
    </location>
</feature>
<name>A0A2V2BFN9_9GAMM</name>
<proteinExistence type="predicted"/>
<gene>
    <name evidence="2" type="ORF">C7431_107228</name>
</gene>
<evidence type="ECO:0000313" key="2">
    <source>
        <dbReference type="EMBL" id="PWK95826.1"/>
    </source>
</evidence>
<protein>
    <submittedName>
        <fullName evidence="2">AAA ATPase-like protein</fullName>
    </submittedName>
</protein>
<reference evidence="2 3" key="1">
    <citation type="submission" date="2018-05" db="EMBL/GenBank/DDBJ databases">
        <title>Genomic Encyclopedia of Type Strains, Phase IV (KMG-V): Genome sequencing to study the core and pangenomes of soil and plant-associated prokaryotes.</title>
        <authorList>
            <person name="Whitman W."/>
        </authorList>
    </citation>
    <scope>NUCLEOTIDE SEQUENCE [LARGE SCALE GENOMIC DNA]</scope>
    <source>
        <strain evidence="2 3">PNA 200-10</strain>
    </source>
</reference>
<accession>A0A2V2BFN9</accession>
<comment type="caution">
    <text evidence="2">The sequence shown here is derived from an EMBL/GenBank/DDBJ whole genome shotgun (WGS) entry which is preliminary data.</text>
</comment>
<evidence type="ECO:0000259" key="1">
    <source>
        <dbReference type="Pfam" id="PF13175"/>
    </source>
</evidence>
<sequence>MRLVFFYLKACHDISYNLNINFSENYLISITPEGYIYIEDIKSYPDEGFYGPNISNVSALVGINGVGKSTILNLLGLKRLDLSSCHPESQWVAIYEHEGVFFLEAFNINEGIIKPDGPAKYIAYKMVRDKNELKFSIQTERYHEINNEFFIIHQPDLSNSRKANGSLHENDDRNYGFKRNYLAINTASFYGFISDERNNFCSHLQAKKIKLKITSGFLNEKNNDYRFYESFKRYSESSFPIPYAKKIKKIKDNEKLFIINLLEEYIILLVENIFEKEDLNEYKKIIEKNIYKLDVLNYSEIKSSLLMTIKELTARLIENEDESIEYTGSRNIDSIIEFLENGTLKYISSPNGIHTLNHAEIDLTPYKSEIYDFINEVNTSNLTLKFELPKMSSGEYEINSRLAGIDKAIKLSIKANHKVNGFIILLDEYDKHLHPEWARVFLNHTLNFLSKNYAEYSFQLIITTHSPYIISDIRRQNVIKLTHNADENKYVSIKSQKSFASNIYDIINDSFYLSQPIGEFAISKINWVLHNLNGKLDETNIDKIETTIQSIDDEFIKKTLIKKFKSKNIKSNNTIEKIDIEIKRLNELREKLQQKENNDD</sequence>